<organism evidence="3 4">
    <name type="scientific">Christiangramia lutea</name>
    <dbReference type="NCBI Taxonomy" id="1607951"/>
    <lineage>
        <taxon>Bacteria</taxon>
        <taxon>Pseudomonadati</taxon>
        <taxon>Bacteroidota</taxon>
        <taxon>Flavobacteriia</taxon>
        <taxon>Flavobacteriales</taxon>
        <taxon>Flavobacteriaceae</taxon>
        <taxon>Christiangramia</taxon>
    </lineage>
</organism>
<dbReference type="RefSeq" id="WP_240713001.1">
    <property type="nucleotide sequence ID" value="NZ_JAKVTV010000002.1"/>
</dbReference>
<accession>A0A9X1V4U4</accession>
<dbReference type="AlphaFoldDB" id="A0A9X1V4U4"/>
<evidence type="ECO:0000259" key="2">
    <source>
        <dbReference type="Pfam" id="PF13239"/>
    </source>
</evidence>
<feature type="transmembrane region" description="Helical" evidence="1">
    <location>
        <begin position="62"/>
        <end position="82"/>
    </location>
</feature>
<feature type="transmembrane region" description="Helical" evidence="1">
    <location>
        <begin position="21"/>
        <end position="42"/>
    </location>
</feature>
<reference evidence="3" key="1">
    <citation type="submission" date="2022-03" db="EMBL/GenBank/DDBJ databases">
        <title>Gramella crocea sp. nov., isolated from activated sludge of a seafood processing plant.</title>
        <authorList>
            <person name="Zhang X."/>
        </authorList>
    </citation>
    <scope>NUCLEOTIDE SEQUENCE</scope>
    <source>
        <strain evidence="3">YJ019</strain>
    </source>
</reference>
<evidence type="ECO:0000256" key="1">
    <source>
        <dbReference type="SAM" id="Phobius"/>
    </source>
</evidence>
<dbReference type="Pfam" id="PF13239">
    <property type="entry name" value="2TM"/>
    <property type="match status" value="1"/>
</dbReference>
<keyword evidence="4" id="KW-1185">Reference proteome</keyword>
<name>A0A9X1V4U4_9FLAO</name>
<dbReference type="Proteomes" id="UP001139226">
    <property type="component" value="Unassembled WGS sequence"/>
</dbReference>
<gene>
    <name evidence="3" type="ORF">ML462_06605</name>
</gene>
<evidence type="ECO:0000313" key="4">
    <source>
        <dbReference type="Proteomes" id="UP001139226"/>
    </source>
</evidence>
<proteinExistence type="predicted"/>
<dbReference type="InterPro" id="IPR025698">
    <property type="entry name" value="2TM_dom"/>
</dbReference>
<keyword evidence="1" id="KW-0812">Transmembrane</keyword>
<keyword evidence="1" id="KW-0472">Membrane</keyword>
<protein>
    <submittedName>
        <fullName evidence="3">2TM domain-containing protein</fullName>
    </submittedName>
</protein>
<sequence length="104" mass="12210">MKTNYKESISYRAAQKRVKDIKGFYIHLVVYIFINTAIFVVITQDTGFLNGLSTLSNYSTAFFWGIGLFAHWASVFGPNFIFGKKWEEKKIKELMEQDKKQIWK</sequence>
<feature type="domain" description="2TM" evidence="2">
    <location>
        <begin position="13"/>
        <end position="96"/>
    </location>
</feature>
<comment type="caution">
    <text evidence="3">The sequence shown here is derived from an EMBL/GenBank/DDBJ whole genome shotgun (WGS) entry which is preliminary data.</text>
</comment>
<dbReference type="EMBL" id="JAKVTV010000002">
    <property type="protein sequence ID" value="MCH4822839.1"/>
    <property type="molecule type" value="Genomic_DNA"/>
</dbReference>
<evidence type="ECO:0000313" key="3">
    <source>
        <dbReference type="EMBL" id="MCH4822839.1"/>
    </source>
</evidence>
<keyword evidence="1" id="KW-1133">Transmembrane helix</keyword>